<dbReference type="InterPro" id="IPR016181">
    <property type="entry name" value="Acyl_CoA_acyltransferase"/>
</dbReference>
<dbReference type="Proteomes" id="UP000297741">
    <property type="component" value="Unassembled WGS sequence"/>
</dbReference>
<organism evidence="6 7">
    <name type="scientific">Pseudotabrizicola sediminis</name>
    <dbReference type="NCBI Taxonomy" id="2486418"/>
    <lineage>
        <taxon>Bacteria</taxon>
        <taxon>Pseudomonadati</taxon>
        <taxon>Pseudomonadota</taxon>
        <taxon>Alphaproteobacteria</taxon>
        <taxon>Rhodobacterales</taxon>
        <taxon>Paracoccaceae</taxon>
        <taxon>Pseudotabrizicola</taxon>
    </lineage>
</organism>
<name>A0ABY2KGW9_9RHOB</name>
<keyword evidence="7" id="KW-1185">Reference proteome</keyword>
<evidence type="ECO:0000256" key="4">
    <source>
        <dbReference type="SAM" id="MobiDB-lite"/>
    </source>
</evidence>
<evidence type="ECO:0000313" key="7">
    <source>
        <dbReference type="Proteomes" id="UP000297741"/>
    </source>
</evidence>
<evidence type="ECO:0000313" key="6">
    <source>
        <dbReference type="EMBL" id="TGD41506.1"/>
    </source>
</evidence>
<feature type="region of interest" description="Disordered" evidence="4">
    <location>
        <begin position="1"/>
        <end position="29"/>
    </location>
</feature>
<evidence type="ECO:0000256" key="2">
    <source>
        <dbReference type="ARBA" id="ARBA00023315"/>
    </source>
</evidence>
<dbReference type="Gene3D" id="3.40.630.30">
    <property type="match status" value="1"/>
</dbReference>
<dbReference type="InterPro" id="IPR000182">
    <property type="entry name" value="GNAT_dom"/>
</dbReference>
<dbReference type="Pfam" id="PF13302">
    <property type="entry name" value="Acetyltransf_3"/>
    <property type="match status" value="1"/>
</dbReference>
<evidence type="ECO:0000259" key="5">
    <source>
        <dbReference type="PROSITE" id="PS51186"/>
    </source>
</evidence>
<dbReference type="SUPFAM" id="SSF55729">
    <property type="entry name" value="Acyl-CoA N-acyltransferases (Nat)"/>
    <property type="match status" value="1"/>
</dbReference>
<accession>A0ABY2KGW9</accession>
<reference evidence="6 7" key="1">
    <citation type="submission" date="2018-11" db="EMBL/GenBank/DDBJ databases">
        <title>Tabrizicola sp. isolated from sediment of alpine lake.</title>
        <authorList>
            <person name="Liu Z."/>
        </authorList>
    </citation>
    <scope>NUCLEOTIDE SEQUENCE [LARGE SCALE GENOMIC DNA]</scope>
    <source>
        <strain evidence="6 7">DRYC-M-16</strain>
    </source>
</reference>
<dbReference type="InterPro" id="IPR051531">
    <property type="entry name" value="N-acetyltransferase"/>
</dbReference>
<dbReference type="EMBL" id="RPEM01000022">
    <property type="protein sequence ID" value="TGD41506.1"/>
    <property type="molecule type" value="Genomic_DNA"/>
</dbReference>
<gene>
    <name evidence="6" type="ORF">EEB11_18260</name>
</gene>
<comment type="caution">
    <text evidence="6">The sequence shown here is derived from an EMBL/GenBank/DDBJ whole genome shotgun (WGS) entry which is preliminary data.</text>
</comment>
<keyword evidence="1" id="KW-0808">Transferase</keyword>
<comment type="similarity">
    <text evidence="3">Belongs to the acetyltransferase family. RimJ subfamily.</text>
</comment>
<protein>
    <submittedName>
        <fullName evidence="6">N-acetyltransferase</fullName>
    </submittedName>
</protein>
<evidence type="ECO:0000256" key="1">
    <source>
        <dbReference type="ARBA" id="ARBA00022679"/>
    </source>
</evidence>
<dbReference type="PANTHER" id="PTHR43792:SF8">
    <property type="entry name" value="[RIBOSOMAL PROTEIN US5]-ALANINE N-ACETYLTRANSFERASE"/>
    <property type="match status" value="1"/>
</dbReference>
<sequence length="210" mass="22607">MPGSSILGMPKHSAWHAARGSRPGPISASWDERMGQAAGIWLRTARLRLRPLSLADEAGVISGLNDPEIASWLATTPYPYPAADFQTYVATAPEGETFSIHDDQGFAGLIGGGAELGFWIARRAQGRGYAQEAAVALLRAVFQFYRGPVTSGYFVGNLPSARVLQNLGFAEAGQSRKFCRPLGQDMDHVDLVLSRQTFLARHALPLGPAE</sequence>
<dbReference type="PROSITE" id="PS51186">
    <property type="entry name" value="GNAT"/>
    <property type="match status" value="1"/>
</dbReference>
<feature type="domain" description="N-acetyltransferase" evidence="5">
    <location>
        <begin position="47"/>
        <end position="187"/>
    </location>
</feature>
<proteinExistence type="inferred from homology"/>
<keyword evidence="2" id="KW-0012">Acyltransferase</keyword>
<evidence type="ECO:0000256" key="3">
    <source>
        <dbReference type="ARBA" id="ARBA00038502"/>
    </source>
</evidence>
<dbReference type="PANTHER" id="PTHR43792">
    <property type="entry name" value="GNAT FAMILY, PUTATIVE (AFU_ORTHOLOGUE AFUA_3G00765)-RELATED-RELATED"/>
    <property type="match status" value="1"/>
</dbReference>